<dbReference type="EMBL" id="JBHSNO010000016">
    <property type="protein sequence ID" value="MFC5591672.1"/>
    <property type="molecule type" value="Genomic_DNA"/>
</dbReference>
<organism evidence="2 3">
    <name type="scientific">Sporosarcina soli</name>
    <dbReference type="NCBI Taxonomy" id="334736"/>
    <lineage>
        <taxon>Bacteria</taxon>
        <taxon>Bacillati</taxon>
        <taxon>Bacillota</taxon>
        <taxon>Bacilli</taxon>
        <taxon>Bacillales</taxon>
        <taxon>Caryophanaceae</taxon>
        <taxon>Sporosarcina</taxon>
    </lineage>
</organism>
<evidence type="ECO:0000313" key="2">
    <source>
        <dbReference type="EMBL" id="MFC5591672.1"/>
    </source>
</evidence>
<proteinExistence type="predicted"/>
<comment type="caution">
    <text evidence="2">The sequence shown here is derived from an EMBL/GenBank/DDBJ whole genome shotgun (WGS) entry which is preliminary data.</text>
</comment>
<sequence length="423" mass="47672">MEKVFTFTNEQKTLIWSRFVQPAKGTQEEANHFIEVSETFGLNPLLGDIVFQRYESKNGPVTSFITTRDGLLRVATSQDGYVGPPNANVVREGDKFEFIPSDGSVRHEFGQKRGQILGAYAVMHHKRFRPVAVFVDFQEYFQANSGELNNRYGNKNVWDRMPSAMIQKIAEVFVLRRQFPLGGLYTREEMSLEVNDNGNSGNMDVPMKFNPAPIKQDLFAENQQISETTTQQSNDNSLEGAFILQSFEKGVSPQNVPFAKLNVLDKATNEVSLVLVKGKEDVIESLSHIQMRQELVLVIKKENGFNFLESFSHLQDNEQTVQSEQKESVQDPIPRENETASESLDAFILEKYEQGKTPAGISFAKMYVKNLASNAQTMVFAQGEEAVQQTKHLSEGGKFKMQTRTENGFTFFEKLGDADKGVA</sequence>
<name>A0ABW0TQU6_9BACL</name>
<evidence type="ECO:0000313" key="3">
    <source>
        <dbReference type="Proteomes" id="UP001596109"/>
    </source>
</evidence>
<evidence type="ECO:0000256" key="1">
    <source>
        <dbReference type="SAM" id="MobiDB-lite"/>
    </source>
</evidence>
<dbReference type="InterPro" id="IPR018330">
    <property type="entry name" value="RecT_fam"/>
</dbReference>
<gene>
    <name evidence="2" type="ORF">ACFPRA_22560</name>
</gene>
<dbReference type="RefSeq" id="WP_381439752.1">
    <property type="nucleotide sequence ID" value="NZ_JBHSNO010000016.1"/>
</dbReference>
<protein>
    <submittedName>
        <fullName evidence="2">RecT family recombinase</fullName>
    </submittedName>
</protein>
<dbReference type="Proteomes" id="UP001596109">
    <property type="component" value="Unassembled WGS sequence"/>
</dbReference>
<keyword evidence="3" id="KW-1185">Reference proteome</keyword>
<feature type="region of interest" description="Disordered" evidence="1">
    <location>
        <begin position="318"/>
        <end position="337"/>
    </location>
</feature>
<feature type="compositionally biased region" description="Basic and acidic residues" evidence="1">
    <location>
        <begin position="324"/>
        <end position="337"/>
    </location>
</feature>
<dbReference type="Pfam" id="PF03837">
    <property type="entry name" value="RecT"/>
    <property type="match status" value="1"/>
</dbReference>
<reference evidence="3" key="1">
    <citation type="journal article" date="2019" name="Int. J. Syst. Evol. Microbiol.">
        <title>The Global Catalogue of Microorganisms (GCM) 10K type strain sequencing project: providing services to taxonomists for standard genome sequencing and annotation.</title>
        <authorList>
            <consortium name="The Broad Institute Genomics Platform"/>
            <consortium name="The Broad Institute Genome Sequencing Center for Infectious Disease"/>
            <person name="Wu L."/>
            <person name="Ma J."/>
        </authorList>
    </citation>
    <scope>NUCLEOTIDE SEQUENCE [LARGE SCALE GENOMIC DNA]</scope>
    <source>
        <strain evidence="3">CGMCC 4.1434</strain>
    </source>
</reference>
<accession>A0ABW0TQU6</accession>